<dbReference type="AlphaFoldDB" id="A0A438FT23"/>
<accession>A0A438FT23</accession>
<proteinExistence type="predicted"/>
<organism evidence="1 2">
    <name type="scientific">Vitis vinifera</name>
    <name type="common">Grape</name>
    <dbReference type="NCBI Taxonomy" id="29760"/>
    <lineage>
        <taxon>Eukaryota</taxon>
        <taxon>Viridiplantae</taxon>
        <taxon>Streptophyta</taxon>
        <taxon>Embryophyta</taxon>
        <taxon>Tracheophyta</taxon>
        <taxon>Spermatophyta</taxon>
        <taxon>Magnoliopsida</taxon>
        <taxon>eudicotyledons</taxon>
        <taxon>Gunneridae</taxon>
        <taxon>Pentapetalae</taxon>
        <taxon>rosids</taxon>
        <taxon>Vitales</taxon>
        <taxon>Vitaceae</taxon>
        <taxon>Viteae</taxon>
        <taxon>Vitis</taxon>
    </lineage>
</organism>
<dbReference type="Proteomes" id="UP000288805">
    <property type="component" value="Unassembled WGS sequence"/>
</dbReference>
<comment type="caution">
    <text evidence="1">The sequence shown here is derived from an EMBL/GenBank/DDBJ whole genome shotgun (WGS) entry which is preliminary data.</text>
</comment>
<dbReference type="EMBL" id="QGNW01000749">
    <property type="protein sequence ID" value="RVW63093.1"/>
    <property type="molecule type" value="Genomic_DNA"/>
</dbReference>
<evidence type="ECO:0000313" key="2">
    <source>
        <dbReference type="Proteomes" id="UP000288805"/>
    </source>
</evidence>
<name>A0A438FT23_VITVI</name>
<evidence type="ECO:0000313" key="1">
    <source>
        <dbReference type="EMBL" id="RVW63093.1"/>
    </source>
</evidence>
<gene>
    <name evidence="1" type="ORF">CK203_057475</name>
</gene>
<reference evidence="1 2" key="1">
    <citation type="journal article" date="2018" name="PLoS Genet.">
        <title>Population sequencing reveals clonal diversity and ancestral inbreeding in the grapevine cultivar Chardonnay.</title>
        <authorList>
            <person name="Roach M.J."/>
            <person name="Johnson D.L."/>
            <person name="Bohlmann J."/>
            <person name="van Vuuren H.J."/>
            <person name="Jones S.J."/>
            <person name="Pretorius I.S."/>
            <person name="Schmidt S.A."/>
            <person name="Borneman A.R."/>
        </authorList>
    </citation>
    <scope>NUCLEOTIDE SEQUENCE [LARGE SCALE GENOMIC DNA]</scope>
    <source>
        <strain evidence="2">cv. Chardonnay</strain>
        <tissue evidence="1">Leaf</tissue>
    </source>
</reference>
<sequence length="93" mass="10297">MDSQLVTVDQFAVAMASIQEALASLGQRIDGQLRQMRTSDGAITWEDFDGALVASLSAKFRMPEIEKYTGIGCPRIHLRLYSIVMRPHGLDEA</sequence>
<protein>
    <submittedName>
        <fullName evidence="1">Uncharacterized protein</fullName>
    </submittedName>
</protein>